<name>A0A6N2SAQ0_9ACTO</name>
<protein>
    <recommendedName>
        <fullName evidence="3">LytR/CpsA/Psr regulator C-terminal domain-containing protein</fullName>
    </recommendedName>
</protein>
<evidence type="ECO:0000259" key="3">
    <source>
        <dbReference type="Pfam" id="PF13399"/>
    </source>
</evidence>
<evidence type="ECO:0000256" key="1">
    <source>
        <dbReference type="SAM" id="MobiDB-lite"/>
    </source>
</evidence>
<keyword evidence="2" id="KW-1133">Transmembrane helix</keyword>
<dbReference type="Pfam" id="PF13399">
    <property type="entry name" value="LytR_C"/>
    <property type="match status" value="1"/>
</dbReference>
<keyword evidence="2" id="KW-0472">Membrane</keyword>
<proteinExistence type="predicted"/>
<accession>A0A6N2SAQ0</accession>
<dbReference type="InterPro" id="IPR027381">
    <property type="entry name" value="LytR/CpsA/Psr_C"/>
</dbReference>
<evidence type="ECO:0000256" key="2">
    <source>
        <dbReference type="SAM" id="Phobius"/>
    </source>
</evidence>
<feature type="domain" description="LytR/CpsA/Psr regulator C-terminal" evidence="3">
    <location>
        <begin position="140"/>
        <end position="221"/>
    </location>
</feature>
<feature type="region of interest" description="Disordered" evidence="1">
    <location>
        <begin position="88"/>
        <end position="136"/>
    </location>
</feature>
<gene>
    <name evidence="4" type="ORF">AOLFYP35_00757</name>
</gene>
<evidence type="ECO:0000313" key="4">
    <source>
        <dbReference type="EMBL" id="VYS89984.1"/>
    </source>
</evidence>
<organism evidence="4">
    <name type="scientific">Schaalia odontolytica</name>
    <dbReference type="NCBI Taxonomy" id="1660"/>
    <lineage>
        <taxon>Bacteria</taxon>
        <taxon>Bacillati</taxon>
        <taxon>Actinomycetota</taxon>
        <taxon>Actinomycetes</taxon>
        <taxon>Actinomycetales</taxon>
        <taxon>Actinomycetaceae</taxon>
        <taxon>Schaalia</taxon>
    </lineage>
</organism>
<dbReference type="Gene3D" id="3.30.70.2390">
    <property type="match status" value="1"/>
</dbReference>
<dbReference type="EMBL" id="CACRSM010000002">
    <property type="protein sequence ID" value="VYS89984.1"/>
    <property type="molecule type" value="Genomic_DNA"/>
</dbReference>
<dbReference type="AlphaFoldDB" id="A0A6N2SAQ0"/>
<reference evidence="4" key="1">
    <citation type="submission" date="2019-11" db="EMBL/GenBank/DDBJ databases">
        <authorList>
            <person name="Feng L."/>
        </authorList>
    </citation>
    <scope>NUCLEOTIDE SEQUENCE</scope>
    <source>
        <strain evidence="4">AodontolyticusLFYP35</strain>
    </source>
</reference>
<feature type="transmembrane region" description="Helical" evidence="2">
    <location>
        <begin position="62"/>
        <end position="83"/>
    </location>
</feature>
<feature type="compositionally biased region" description="Low complexity" evidence="1">
    <location>
        <begin position="92"/>
        <end position="128"/>
    </location>
</feature>
<keyword evidence="2" id="KW-0812">Transmembrane</keyword>
<sequence length="222" mass="23060">MASTMGGVQGNLRHAGRDYAGAAVFRYSEAVTSQYPKDEFDRAGEDMPQGMHLQQPSRWKSVWPFLAVLVIVPAAAWGISHILTSGGAQQKTTTSVSTTAATTQAPAASATTEATQTPSAAPTTSETPSPSPSIPVRHSAKISVLNGTGTQGLAAQKVSALSSAGFDGATAANARGWDTEVTTVYYEDPNLKATAEEVAKVLGISRVQQTQTGDPDVVVVLK</sequence>